<protein>
    <recommendedName>
        <fullName evidence="2">ATPase</fullName>
    </recommendedName>
</protein>
<name>A0AAU7C250_9LACO</name>
<dbReference type="EMBL" id="CP154878">
    <property type="protein sequence ID" value="XBG95226.1"/>
    <property type="molecule type" value="Genomic_DNA"/>
</dbReference>
<evidence type="ECO:0000313" key="1">
    <source>
        <dbReference type="EMBL" id="XBG95226.1"/>
    </source>
</evidence>
<reference evidence="1" key="1">
    <citation type="submission" date="2024-04" db="EMBL/GenBank/DDBJ databases">
        <title>Limosilactobacillus allomucosae sp. nov., a novel species isolated from wild boar faecal samples as a potential probiotics for domestic pigs.</title>
        <authorList>
            <person name="Chen B."/>
        </authorList>
    </citation>
    <scope>NUCLEOTIDE SEQUENCE</scope>
    <source>
        <strain evidence="1">WILCCON 0051</strain>
    </source>
</reference>
<dbReference type="KEGG" id="lalo:ABC765_09260"/>
<dbReference type="AlphaFoldDB" id="A0AAU7C250"/>
<accession>A0AAU7C250</accession>
<evidence type="ECO:0008006" key="2">
    <source>
        <dbReference type="Google" id="ProtNLM"/>
    </source>
</evidence>
<gene>
    <name evidence="1" type="ORF">ABC765_09260</name>
</gene>
<dbReference type="RefSeq" id="WP_347980322.1">
    <property type="nucleotide sequence ID" value="NZ_CP154878.1"/>
</dbReference>
<proteinExistence type="predicted"/>
<organism evidence="1">
    <name type="scientific">Limosilactobacillus allomucosae</name>
    <dbReference type="NCBI Taxonomy" id="3142938"/>
    <lineage>
        <taxon>Bacteria</taxon>
        <taxon>Bacillati</taxon>
        <taxon>Bacillota</taxon>
        <taxon>Bacilli</taxon>
        <taxon>Lactobacillales</taxon>
        <taxon>Lactobacillaceae</taxon>
        <taxon>Limosilactobacillus</taxon>
    </lineage>
</organism>
<sequence length="269" mass="31497">MEKLHQLMTNAFSQNQNNIQKLQAQIADSLQGNLIIESNKSSLQFYCSIGSTCRRYLSKTKQHQEITQLLQKKYDEKCLKLLTQRQNAIAAFLKRDPHDTFDEIWNAFPTECQKKLIPFKEPTAHRLDLWKRKTFNQKPLVPGIKTFKTINGETVRSKSEKIIADLLYYYNVPYRYEMACTLNELGTIYPDFTIYDIRKNRLVYLEHFGMIDNPDYSQKMIIRYNDYVKSGFADRLIISMESSTQPLNVKALIPLIKPYSLTKADDIID</sequence>